<evidence type="ECO:0000256" key="4">
    <source>
        <dbReference type="ARBA" id="ARBA00013207"/>
    </source>
</evidence>
<keyword evidence="8 13" id="KW-0064">Aspartyl protease</keyword>
<keyword evidence="18" id="KW-1185">Reference proteome</keyword>
<organism evidence="17 18">
    <name type="scientific">Pichia kluyveri</name>
    <name type="common">Yeast</name>
    <dbReference type="NCBI Taxonomy" id="36015"/>
    <lineage>
        <taxon>Eukaryota</taxon>
        <taxon>Fungi</taxon>
        <taxon>Dikarya</taxon>
        <taxon>Ascomycota</taxon>
        <taxon>Saccharomycotina</taxon>
        <taxon>Pichiomycetes</taxon>
        <taxon>Pichiales</taxon>
        <taxon>Pichiaceae</taxon>
        <taxon>Pichia</taxon>
    </lineage>
</organism>
<dbReference type="AlphaFoldDB" id="A0AAV5QZR4"/>
<dbReference type="Pfam" id="PF00026">
    <property type="entry name" value="Asp"/>
    <property type="match status" value="1"/>
</dbReference>
<evidence type="ECO:0000256" key="6">
    <source>
        <dbReference type="ARBA" id="ARBA00022670"/>
    </source>
</evidence>
<evidence type="ECO:0000256" key="3">
    <source>
        <dbReference type="ARBA" id="ARBA00007447"/>
    </source>
</evidence>
<dbReference type="Proteomes" id="UP001378960">
    <property type="component" value="Unassembled WGS sequence"/>
</dbReference>
<feature type="chain" id="PRO_5043809006" description="candidapepsin" evidence="15">
    <location>
        <begin position="17"/>
        <end position="618"/>
    </location>
</feature>
<dbReference type="SUPFAM" id="SSF50630">
    <property type="entry name" value="Acid proteases"/>
    <property type="match status" value="1"/>
</dbReference>
<reference evidence="17 18" key="1">
    <citation type="journal article" date="2023" name="Elife">
        <title>Identification of key yeast species and microbe-microbe interactions impacting larval growth of Drosophila in the wild.</title>
        <authorList>
            <person name="Mure A."/>
            <person name="Sugiura Y."/>
            <person name="Maeda R."/>
            <person name="Honda K."/>
            <person name="Sakurai N."/>
            <person name="Takahashi Y."/>
            <person name="Watada M."/>
            <person name="Katoh T."/>
            <person name="Gotoh A."/>
            <person name="Gotoh Y."/>
            <person name="Taniguchi I."/>
            <person name="Nakamura K."/>
            <person name="Hayashi T."/>
            <person name="Katayama T."/>
            <person name="Uemura T."/>
            <person name="Hattori Y."/>
        </authorList>
    </citation>
    <scope>NUCLEOTIDE SEQUENCE [LARGE SCALE GENOMIC DNA]</scope>
    <source>
        <strain evidence="17 18">PK-24</strain>
    </source>
</reference>
<feature type="active site" evidence="12">
    <location>
        <position position="396"/>
    </location>
</feature>
<evidence type="ECO:0000256" key="15">
    <source>
        <dbReference type="SAM" id="SignalP"/>
    </source>
</evidence>
<keyword evidence="7 15" id="KW-0732">Signal</keyword>
<evidence type="ECO:0000256" key="8">
    <source>
        <dbReference type="ARBA" id="ARBA00022750"/>
    </source>
</evidence>
<evidence type="ECO:0000256" key="7">
    <source>
        <dbReference type="ARBA" id="ARBA00022729"/>
    </source>
</evidence>
<keyword evidence="10" id="KW-0865">Zymogen</keyword>
<evidence type="ECO:0000256" key="13">
    <source>
        <dbReference type="RuleBase" id="RU000454"/>
    </source>
</evidence>
<dbReference type="Gene3D" id="2.40.70.10">
    <property type="entry name" value="Acid Proteases"/>
    <property type="match status" value="2"/>
</dbReference>
<keyword evidence="6 13" id="KW-0645">Protease</keyword>
<dbReference type="PANTHER" id="PTHR47966:SF65">
    <property type="entry name" value="ASPARTIC-TYPE ENDOPEPTIDASE"/>
    <property type="match status" value="1"/>
</dbReference>
<evidence type="ECO:0000256" key="2">
    <source>
        <dbReference type="ARBA" id="ARBA00004613"/>
    </source>
</evidence>
<comment type="catalytic activity">
    <reaction evidence="1">
        <text>Preferential cleavage at the carboxyl of hydrophobic amino acids, but fails to cleave 15-Leu-|-Tyr-16, 16-Tyr-|-Leu-17 and 24-Phe-|-Phe-25 of insulin B chain. Activates trypsinogen, and degrades keratin.</text>
        <dbReference type="EC" id="3.4.23.24"/>
    </reaction>
</comment>
<feature type="active site" evidence="12">
    <location>
        <position position="134"/>
    </location>
</feature>
<evidence type="ECO:0000313" key="18">
    <source>
        <dbReference type="Proteomes" id="UP001378960"/>
    </source>
</evidence>
<comment type="subcellular location">
    <subcellularLocation>
        <location evidence="2">Secreted</location>
    </subcellularLocation>
</comment>
<feature type="signal peptide" evidence="15">
    <location>
        <begin position="1"/>
        <end position="16"/>
    </location>
</feature>
<dbReference type="GO" id="GO:0006508">
    <property type="term" value="P:proteolysis"/>
    <property type="evidence" value="ECO:0007669"/>
    <property type="project" value="UniProtKB-KW"/>
</dbReference>
<name>A0AAV5QZR4_PICKL</name>
<evidence type="ECO:0000259" key="16">
    <source>
        <dbReference type="PROSITE" id="PS51767"/>
    </source>
</evidence>
<keyword evidence="9 13" id="KW-0378">Hydrolase</keyword>
<evidence type="ECO:0000256" key="1">
    <source>
        <dbReference type="ARBA" id="ARBA00001675"/>
    </source>
</evidence>
<evidence type="ECO:0000256" key="5">
    <source>
        <dbReference type="ARBA" id="ARBA00022525"/>
    </source>
</evidence>
<keyword evidence="5" id="KW-0964">Secreted</keyword>
<dbReference type="InterPro" id="IPR001461">
    <property type="entry name" value="Aspartic_peptidase_A1"/>
</dbReference>
<comment type="caution">
    <text evidence="17">The sequence shown here is derived from an EMBL/GenBank/DDBJ whole genome shotgun (WGS) entry which is preliminary data.</text>
</comment>
<feature type="compositionally biased region" description="Polar residues" evidence="14">
    <location>
        <begin position="557"/>
        <end position="574"/>
    </location>
</feature>
<feature type="domain" description="Peptidase A1" evidence="16">
    <location>
        <begin position="116"/>
        <end position="501"/>
    </location>
</feature>
<dbReference type="InterPro" id="IPR033876">
    <property type="entry name" value="SAP-like"/>
</dbReference>
<feature type="region of interest" description="Disordered" evidence="14">
    <location>
        <begin position="557"/>
        <end position="577"/>
    </location>
</feature>
<protein>
    <recommendedName>
        <fullName evidence="4">candidapepsin</fullName>
        <ecNumber evidence="4">3.4.23.24</ecNumber>
    </recommendedName>
</protein>
<keyword evidence="11" id="KW-1015">Disulfide bond</keyword>
<dbReference type="EMBL" id="BTGB01000001">
    <property type="protein sequence ID" value="GMM44748.1"/>
    <property type="molecule type" value="Genomic_DNA"/>
</dbReference>
<evidence type="ECO:0000256" key="12">
    <source>
        <dbReference type="PIRSR" id="PIRSR601461-1"/>
    </source>
</evidence>
<evidence type="ECO:0000256" key="10">
    <source>
        <dbReference type="ARBA" id="ARBA00023145"/>
    </source>
</evidence>
<dbReference type="CDD" id="cd05474">
    <property type="entry name" value="SAP_like"/>
    <property type="match status" value="1"/>
</dbReference>
<sequence length="618" mass="66545">MRSALILSIFLQLAAASPIRGITDIFSADTPADVNNQSSNNVETEKPYYLRLSAERYYGKTFKEATKGPQPQIYIESDELIREELEKRDNDTGAYDTQSLPEGSAFLQMVNQNTFYLSLLDIGTPAQKVGVLVDTGSSDLWVVSSNNSYCMSGTTGALTNFDVFSEKRISEDSIADKNNLIYRNDSTDEEFHAKASSSSSSSSDAINCSVYGTFDSGSSETFNSNGTSFSITYADGTFANGGWGTDDLTVGDFNVTNMSFAVCDDADNAMGVLGIGLPGLETTYSGTTSASSIFRSPYQYENFPQRLRNLGLIRQTAYSVFLGSSNSDTADILFGAVDHSLYQDQLVALPILNTLESRGYDDPIQLEVTLNSVTLVNTDTNQQAVIGTGAAPALLDTGTTLTYVPPDVLSTILNLINARYVSSVGYYIVDCMDTVDYELSFNFQGLSVPISLSRFVISLQRNDLCMVGLQSSDKSSFTLGDNFLRSVYMVADYDNMEIGLALADTSGGKAANIEVLSTGIPNAVAPNSALEWNSKTTSLSVQTDVTMSAIPSTTTYSFQSKDTNGRSTTTGSRNTNVRTSTSRIVSTITQSSRNGADNLAASHGNLMTGCFMFLAALL</sequence>
<evidence type="ECO:0000256" key="14">
    <source>
        <dbReference type="SAM" id="MobiDB-lite"/>
    </source>
</evidence>
<comment type="similarity">
    <text evidence="3 13">Belongs to the peptidase A1 family.</text>
</comment>
<evidence type="ECO:0000313" key="17">
    <source>
        <dbReference type="EMBL" id="GMM44748.1"/>
    </source>
</evidence>
<dbReference type="PRINTS" id="PR00792">
    <property type="entry name" value="PEPSIN"/>
</dbReference>
<dbReference type="InterPro" id="IPR033121">
    <property type="entry name" value="PEPTIDASE_A1"/>
</dbReference>
<dbReference type="PROSITE" id="PS51767">
    <property type="entry name" value="PEPTIDASE_A1"/>
    <property type="match status" value="1"/>
</dbReference>
<gene>
    <name evidence="17" type="ORF">DAPK24_013230</name>
</gene>
<dbReference type="InterPro" id="IPR001969">
    <property type="entry name" value="Aspartic_peptidase_AS"/>
</dbReference>
<dbReference type="EC" id="3.4.23.24" evidence="4"/>
<accession>A0AAV5QZR4</accession>
<evidence type="ECO:0000256" key="11">
    <source>
        <dbReference type="ARBA" id="ARBA00023157"/>
    </source>
</evidence>
<dbReference type="PANTHER" id="PTHR47966">
    <property type="entry name" value="BETA-SITE APP-CLEAVING ENZYME, ISOFORM A-RELATED"/>
    <property type="match status" value="1"/>
</dbReference>
<dbReference type="GO" id="GO:0005576">
    <property type="term" value="C:extracellular region"/>
    <property type="evidence" value="ECO:0007669"/>
    <property type="project" value="UniProtKB-SubCell"/>
</dbReference>
<dbReference type="InterPro" id="IPR021109">
    <property type="entry name" value="Peptidase_aspartic_dom_sf"/>
</dbReference>
<dbReference type="GO" id="GO:0004190">
    <property type="term" value="F:aspartic-type endopeptidase activity"/>
    <property type="evidence" value="ECO:0007669"/>
    <property type="project" value="UniProtKB-KW"/>
</dbReference>
<proteinExistence type="inferred from homology"/>
<dbReference type="PROSITE" id="PS00141">
    <property type="entry name" value="ASP_PROTEASE"/>
    <property type="match status" value="2"/>
</dbReference>
<evidence type="ECO:0000256" key="9">
    <source>
        <dbReference type="ARBA" id="ARBA00022801"/>
    </source>
</evidence>